<proteinExistence type="predicted"/>
<dbReference type="InterPro" id="IPR052159">
    <property type="entry name" value="Competence_DNA_uptake"/>
</dbReference>
<accession>A0A926Y3F8</accession>
<dbReference type="Pfam" id="PF00753">
    <property type="entry name" value="Lactamase_B"/>
    <property type="match status" value="1"/>
</dbReference>
<dbReference type="PANTHER" id="PTHR30619">
    <property type="entry name" value="DNA INTERNALIZATION/COMPETENCE PROTEIN COMEC/REC2"/>
    <property type="match status" value="1"/>
</dbReference>
<dbReference type="Proteomes" id="UP000598820">
    <property type="component" value="Unassembled WGS sequence"/>
</dbReference>
<sequence length="355" mass="39693">MIIKVLLALSGDALLLSWVGSSGQNRNLLMDGGVTNTYTLSLKREIQTLLKNGEQIDLLILSHIDSDHIGGILRLVNDIQLNRLPDQLIARCWFNSARVLSRYFVDMDLPGKDIVLPHVDKQISIKQGNTFENFLTRLKISSNSLPVLASQKYEVDGLVIDILSPDETGLRKLSKNWPAEINNPGHVPLSGAPTDYHRTILELIHQPFTEDKGIPNGSSIALLATDKTSRILLLADAHPSTIVEALVKKGYSASNPLQVDYVKVSHHGSKHNINNQLLDLIDCRQFIICSNGHNAHGLPHKEALARIIHHNYVRGRRTKLIFNYSNLVTTTLFTPLEMDEYNFCCSYQNQLTVEV</sequence>
<evidence type="ECO:0000313" key="3">
    <source>
        <dbReference type="Proteomes" id="UP000598820"/>
    </source>
</evidence>
<dbReference type="PANTHER" id="PTHR30619:SF1">
    <property type="entry name" value="RECOMBINATION PROTEIN 2"/>
    <property type="match status" value="1"/>
</dbReference>
<feature type="domain" description="Metallo-beta-lactamase" evidence="1">
    <location>
        <begin position="23"/>
        <end position="160"/>
    </location>
</feature>
<name>A0A926Y3F8_9BACT</name>
<reference evidence="2" key="1">
    <citation type="submission" date="2020-09" db="EMBL/GenBank/DDBJ databases">
        <authorList>
            <person name="Kim M.K."/>
        </authorList>
    </citation>
    <scope>NUCLEOTIDE SEQUENCE</scope>
    <source>
        <strain evidence="2">BT702</strain>
    </source>
</reference>
<protein>
    <submittedName>
        <fullName evidence="2">MBL fold metallo-hydrolase</fullName>
    </submittedName>
</protein>
<keyword evidence="3" id="KW-1185">Reference proteome</keyword>
<evidence type="ECO:0000259" key="1">
    <source>
        <dbReference type="Pfam" id="PF00753"/>
    </source>
</evidence>
<dbReference type="InterPro" id="IPR036866">
    <property type="entry name" value="RibonucZ/Hydroxyglut_hydro"/>
</dbReference>
<evidence type="ECO:0000313" key="2">
    <source>
        <dbReference type="EMBL" id="MBD2703353.1"/>
    </source>
</evidence>
<dbReference type="InterPro" id="IPR001279">
    <property type="entry name" value="Metallo-B-lactamas"/>
</dbReference>
<comment type="caution">
    <text evidence="2">The sequence shown here is derived from an EMBL/GenBank/DDBJ whole genome shotgun (WGS) entry which is preliminary data.</text>
</comment>
<organism evidence="2 3">
    <name type="scientific">Spirosoma profusum</name>
    <dbReference type="NCBI Taxonomy" id="2771354"/>
    <lineage>
        <taxon>Bacteria</taxon>
        <taxon>Pseudomonadati</taxon>
        <taxon>Bacteroidota</taxon>
        <taxon>Cytophagia</taxon>
        <taxon>Cytophagales</taxon>
        <taxon>Cytophagaceae</taxon>
        <taxon>Spirosoma</taxon>
    </lineage>
</organism>
<dbReference type="EMBL" id="JACWZY010000021">
    <property type="protein sequence ID" value="MBD2703353.1"/>
    <property type="molecule type" value="Genomic_DNA"/>
</dbReference>
<dbReference type="Gene3D" id="3.60.15.10">
    <property type="entry name" value="Ribonuclease Z/Hydroxyacylglutathione hydrolase-like"/>
    <property type="match status" value="1"/>
</dbReference>
<dbReference type="SUPFAM" id="SSF56281">
    <property type="entry name" value="Metallo-hydrolase/oxidoreductase"/>
    <property type="match status" value="1"/>
</dbReference>
<dbReference type="AlphaFoldDB" id="A0A926Y3F8"/>
<gene>
    <name evidence="2" type="ORF">IC229_22105</name>
</gene>
<dbReference type="RefSeq" id="WP_190889203.1">
    <property type="nucleotide sequence ID" value="NZ_JACWZY010000021.1"/>
</dbReference>